<dbReference type="InterPro" id="IPR014729">
    <property type="entry name" value="Rossmann-like_a/b/a_fold"/>
</dbReference>
<organism evidence="3 4">
    <name type="scientific">Aplysia californica</name>
    <name type="common">California sea hare</name>
    <dbReference type="NCBI Taxonomy" id="6500"/>
    <lineage>
        <taxon>Eukaryota</taxon>
        <taxon>Metazoa</taxon>
        <taxon>Spiralia</taxon>
        <taxon>Lophotrochozoa</taxon>
        <taxon>Mollusca</taxon>
        <taxon>Gastropoda</taxon>
        <taxon>Heterobranchia</taxon>
        <taxon>Euthyneura</taxon>
        <taxon>Tectipleura</taxon>
        <taxon>Aplysiida</taxon>
        <taxon>Aplysioidea</taxon>
        <taxon>Aplysiidae</taxon>
        <taxon>Aplysia</taxon>
    </lineage>
</organism>
<evidence type="ECO:0000256" key="1">
    <source>
        <dbReference type="SAM" id="MobiDB-lite"/>
    </source>
</evidence>
<feature type="region of interest" description="Disordered" evidence="1">
    <location>
        <begin position="1"/>
        <end position="27"/>
    </location>
</feature>
<dbReference type="SUPFAM" id="SSF52402">
    <property type="entry name" value="Adenine nucleotide alpha hydrolases-like"/>
    <property type="match status" value="1"/>
</dbReference>
<dbReference type="GeneID" id="101859232"/>
<proteinExistence type="predicted"/>
<dbReference type="InterPro" id="IPR006016">
    <property type="entry name" value="UspA"/>
</dbReference>
<keyword evidence="3" id="KW-1185">Reference proteome</keyword>
<dbReference type="Gene3D" id="3.40.50.620">
    <property type="entry name" value="HUPs"/>
    <property type="match status" value="1"/>
</dbReference>
<feature type="compositionally biased region" description="Low complexity" evidence="1">
    <location>
        <begin position="11"/>
        <end position="21"/>
    </location>
</feature>
<feature type="domain" description="UspA" evidence="2">
    <location>
        <begin position="33"/>
        <end position="180"/>
    </location>
</feature>
<protein>
    <submittedName>
        <fullName evidence="4">Uncharacterized protein LOC101859232</fullName>
    </submittedName>
</protein>
<dbReference type="CDD" id="cd23659">
    <property type="entry name" value="USP_At3g01520-like"/>
    <property type="match status" value="1"/>
</dbReference>
<dbReference type="Pfam" id="PF00582">
    <property type="entry name" value="Usp"/>
    <property type="match status" value="1"/>
</dbReference>
<evidence type="ECO:0000313" key="3">
    <source>
        <dbReference type="Proteomes" id="UP000694888"/>
    </source>
</evidence>
<reference evidence="4" key="1">
    <citation type="submission" date="2025-08" db="UniProtKB">
        <authorList>
            <consortium name="RefSeq"/>
        </authorList>
    </citation>
    <scope>IDENTIFICATION</scope>
</reference>
<dbReference type="Proteomes" id="UP000694888">
    <property type="component" value="Unplaced"/>
</dbReference>
<gene>
    <name evidence="4" type="primary">LOC101859232</name>
</gene>
<accession>A0ABM1VQT2</accession>
<sequence>MADAEKTREANSNSGINSNSGQSKRPSRDGWRLVIIAVDDEIVGRNALEWYHDNIHRPDNLVHVCHVPNFRDKVEPNMDPVAILRLMKNVNNFAEGLKYIYEGLLCELQINGKFIRIGGNTPWSALIEYCKRQKGSLMVVASRTRCPNTSATDLTTADLIMGSMTRDLLVHCPVPVLVARPPEQPKPRATGPM</sequence>
<name>A0ABM1VQT2_APLCA</name>
<dbReference type="RefSeq" id="XP_035824774.1">
    <property type="nucleotide sequence ID" value="XM_035968881.1"/>
</dbReference>
<evidence type="ECO:0000313" key="4">
    <source>
        <dbReference type="RefSeq" id="XP_035824774.1"/>
    </source>
</evidence>
<evidence type="ECO:0000259" key="2">
    <source>
        <dbReference type="Pfam" id="PF00582"/>
    </source>
</evidence>